<dbReference type="Gene3D" id="3.30.160.60">
    <property type="entry name" value="Classic Zinc Finger"/>
    <property type="match status" value="3"/>
</dbReference>
<feature type="region of interest" description="Disordered" evidence="5">
    <location>
        <begin position="304"/>
        <end position="350"/>
    </location>
</feature>
<evidence type="ECO:0000256" key="2">
    <source>
        <dbReference type="ARBA" id="ARBA00022771"/>
    </source>
</evidence>
<organism evidence="7 8">
    <name type="scientific">Crepidotus variabilis</name>
    <dbReference type="NCBI Taxonomy" id="179855"/>
    <lineage>
        <taxon>Eukaryota</taxon>
        <taxon>Fungi</taxon>
        <taxon>Dikarya</taxon>
        <taxon>Basidiomycota</taxon>
        <taxon>Agaricomycotina</taxon>
        <taxon>Agaricomycetes</taxon>
        <taxon>Agaricomycetidae</taxon>
        <taxon>Agaricales</taxon>
        <taxon>Agaricineae</taxon>
        <taxon>Crepidotaceae</taxon>
        <taxon>Crepidotus</taxon>
    </lineage>
</organism>
<dbReference type="EMBL" id="MU157847">
    <property type="protein sequence ID" value="KAF9529188.1"/>
    <property type="molecule type" value="Genomic_DNA"/>
</dbReference>
<feature type="domain" description="C2H2-type" evidence="6">
    <location>
        <begin position="234"/>
        <end position="263"/>
    </location>
</feature>
<keyword evidence="1" id="KW-0479">Metal-binding</keyword>
<sequence length="350" mass="37526">MVSTDTNPSYPMYPAVAVHLPQGLVSDNHQSRDNFTYELVRNGIQYTPQTTPSSLSTTASHMSPQRESPRSHDLQLPQPSGNNPTELYIQSQHQQSQPPLPAPPSPTAEQAAGSVAAQNAAAAATVAAAAVAVANAAAAASAGGIGGSPSSSGSNNGTGAGANHYPSSSGVPRLPPILQVEKQQVTTSATQLASASRRRNEAHFVCPVPGCGSTFTRRFNLRGHLRSHTEERPYVCEWPGCKKGFARQHDCKRHQALHAAKSQNNVCQGCKKTFSRLDALNRHLRSDGGAECRQHNPKFAATFAASQQPPHPQQMHHLPPLITHPHPPPPLQMPPHPHPLQQEQPDHDMH</sequence>
<feature type="compositionally biased region" description="Low complexity" evidence="5">
    <location>
        <begin position="47"/>
        <end position="60"/>
    </location>
</feature>
<feature type="compositionally biased region" description="Pro residues" evidence="5">
    <location>
        <begin position="325"/>
        <end position="338"/>
    </location>
</feature>
<dbReference type="AlphaFoldDB" id="A0A9P6JQT8"/>
<dbReference type="InterPro" id="IPR036236">
    <property type="entry name" value="Znf_C2H2_sf"/>
</dbReference>
<dbReference type="Proteomes" id="UP000807306">
    <property type="component" value="Unassembled WGS sequence"/>
</dbReference>
<evidence type="ECO:0000256" key="3">
    <source>
        <dbReference type="ARBA" id="ARBA00022833"/>
    </source>
</evidence>
<dbReference type="Pfam" id="PF00096">
    <property type="entry name" value="zf-C2H2"/>
    <property type="match status" value="2"/>
</dbReference>
<dbReference type="GO" id="GO:0008270">
    <property type="term" value="F:zinc ion binding"/>
    <property type="evidence" value="ECO:0007669"/>
    <property type="project" value="UniProtKB-KW"/>
</dbReference>
<keyword evidence="3" id="KW-0862">Zinc</keyword>
<dbReference type="PROSITE" id="PS50157">
    <property type="entry name" value="ZINC_FINGER_C2H2_2"/>
    <property type="match status" value="3"/>
</dbReference>
<dbReference type="PANTHER" id="PTHR23235">
    <property type="entry name" value="KRUEPPEL-LIKE TRANSCRIPTION FACTOR"/>
    <property type="match status" value="1"/>
</dbReference>
<dbReference type="GO" id="GO:0000978">
    <property type="term" value="F:RNA polymerase II cis-regulatory region sequence-specific DNA binding"/>
    <property type="evidence" value="ECO:0007669"/>
    <property type="project" value="TreeGrafter"/>
</dbReference>
<dbReference type="SMART" id="SM00355">
    <property type="entry name" value="ZnF_C2H2"/>
    <property type="match status" value="3"/>
</dbReference>
<dbReference type="FunFam" id="3.30.160.60:FF:000007">
    <property type="entry name" value="Basic krueppel-like factor 3"/>
    <property type="match status" value="1"/>
</dbReference>
<dbReference type="InterPro" id="IPR013087">
    <property type="entry name" value="Znf_C2H2_type"/>
</dbReference>
<evidence type="ECO:0000256" key="5">
    <source>
        <dbReference type="SAM" id="MobiDB-lite"/>
    </source>
</evidence>
<keyword evidence="2 4" id="KW-0863">Zinc-finger</keyword>
<reference evidence="7" key="1">
    <citation type="submission" date="2020-11" db="EMBL/GenBank/DDBJ databases">
        <authorList>
            <consortium name="DOE Joint Genome Institute"/>
            <person name="Ahrendt S."/>
            <person name="Riley R."/>
            <person name="Andreopoulos W."/>
            <person name="Labutti K."/>
            <person name="Pangilinan J."/>
            <person name="Ruiz-Duenas F.J."/>
            <person name="Barrasa J.M."/>
            <person name="Sanchez-Garcia M."/>
            <person name="Camarero S."/>
            <person name="Miyauchi S."/>
            <person name="Serrano A."/>
            <person name="Linde D."/>
            <person name="Babiker R."/>
            <person name="Drula E."/>
            <person name="Ayuso-Fernandez I."/>
            <person name="Pacheco R."/>
            <person name="Padilla G."/>
            <person name="Ferreira P."/>
            <person name="Barriuso J."/>
            <person name="Kellner H."/>
            <person name="Castanera R."/>
            <person name="Alfaro M."/>
            <person name="Ramirez L."/>
            <person name="Pisabarro A.G."/>
            <person name="Kuo A."/>
            <person name="Tritt A."/>
            <person name="Lipzen A."/>
            <person name="He G."/>
            <person name="Yan M."/>
            <person name="Ng V."/>
            <person name="Cullen D."/>
            <person name="Martin F."/>
            <person name="Rosso M.-N."/>
            <person name="Henrissat B."/>
            <person name="Hibbett D."/>
            <person name="Martinez A.T."/>
            <person name="Grigoriev I.V."/>
        </authorList>
    </citation>
    <scope>NUCLEOTIDE SEQUENCE</scope>
    <source>
        <strain evidence="7">CBS 506.95</strain>
    </source>
</reference>
<keyword evidence="8" id="KW-1185">Reference proteome</keyword>
<evidence type="ECO:0000256" key="1">
    <source>
        <dbReference type="ARBA" id="ARBA00022723"/>
    </source>
</evidence>
<gene>
    <name evidence="7" type="ORF">CPB83DRAFT_852826</name>
</gene>
<dbReference type="PROSITE" id="PS00028">
    <property type="entry name" value="ZINC_FINGER_C2H2_1"/>
    <property type="match status" value="2"/>
</dbReference>
<feature type="region of interest" description="Disordered" evidence="5">
    <location>
        <begin position="141"/>
        <end position="174"/>
    </location>
</feature>
<feature type="region of interest" description="Disordered" evidence="5">
    <location>
        <begin position="46"/>
        <end position="113"/>
    </location>
</feature>
<feature type="domain" description="C2H2-type" evidence="6">
    <location>
        <begin position="204"/>
        <end position="233"/>
    </location>
</feature>
<protein>
    <recommendedName>
        <fullName evidence="6">C2H2-type domain-containing protein</fullName>
    </recommendedName>
</protein>
<dbReference type="PANTHER" id="PTHR23235:SF120">
    <property type="entry name" value="KRUPPEL-LIKE FACTOR 15"/>
    <property type="match status" value="1"/>
</dbReference>
<name>A0A9P6JQT8_9AGAR</name>
<feature type="compositionally biased region" description="Low complexity" evidence="5">
    <location>
        <begin position="313"/>
        <end position="324"/>
    </location>
</feature>
<feature type="compositionally biased region" description="Polar residues" evidence="5">
    <location>
        <begin position="77"/>
        <end position="89"/>
    </location>
</feature>
<feature type="compositionally biased region" description="Low complexity" evidence="5">
    <location>
        <begin position="141"/>
        <end position="157"/>
    </location>
</feature>
<dbReference type="GO" id="GO:0000981">
    <property type="term" value="F:DNA-binding transcription factor activity, RNA polymerase II-specific"/>
    <property type="evidence" value="ECO:0007669"/>
    <property type="project" value="TreeGrafter"/>
</dbReference>
<evidence type="ECO:0000259" key="6">
    <source>
        <dbReference type="PROSITE" id="PS50157"/>
    </source>
</evidence>
<dbReference type="OrthoDB" id="4748970at2759"/>
<comment type="caution">
    <text evidence="7">The sequence shown here is derived from an EMBL/GenBank/DDBJ whole genome shotgun (WGS) entry which is preliminary data.</text>
</comment>
<accession>A0A9P6JQT8</accession>
<evidence type="ECO:0000313" key="8">
    <source>
        <dbReference type="Proteomes" id="UP000807306"/>
    </source>
</evidence>
<dbReference type="SUPFAM" id="SSF57667">
    <property type="entry name" value="beta-beta-alpha zinc fingers"/>
    <property type="match status" value="2"/>
</dbReference>
<evidence type="ECO:0000313" key="7">
    <source>
        <dbReference type="EMBL" id="KAF9529188.1"/>
    </source>
</evidence>
<proteinExistence type="predicted"/>
<feature type="domain" description="C2H2-type" evidence="6">
    <location>
        <begin position="265"/>
        <end position="292"/>
    </location>
</feature>
<evidence type="ECO:0000256" key="4">
    <source>
        <dbReference type="PROSITE-ProRule" id="PRU00042"/>
    </source>
</evidence>